<feature type="transmembrane region" description="Helical" evidence="10">
    <location>
        <begin position="223"/>
        <end position="246"/>
    </location>
</feature>
<evidence type="ECO:0000256" key="3">
    <source>
        <dbReference type="ARBA" id="ARBA00022692"/>
    </source>
</evidence>
<evidence type="ECO:0000256" key="4">
    <source>
        <dbReference type="ARBA" id="ARBA00022741"/>
    </source>
</evidence>
<keyword evidence="4" id="KW-0547">Nucleotide-binding</keyword>
<dbReference type="InterPro" id="IPR003593">
    <property type="entry name" value="AAA+_ATPase"/>
</dbReference>
<protein>
    <submittedName>
        <fullName evidence="13">Uncharacterized protein</fullName>
    </submittedName>
</protein>
<dbReference type="InterPro" id="IPR044726">
    <property type="entry name" value="ABCC_6TM_D2"/>
</dbReference>
<dbReference type="FunFam" id="1.20.1560.10:FF:000014">
    <property type="entry name" value="Multidrug resistance-associated protein member 4"/>
    <property type="match status" value="1"/>
</dbReference>
<dbReference type="InterPro" id="IPR036640">
    <property type="entry name" value="ABC1_TM_sf"/>
</dbReference>
<dbReference type="InterPro" id="IPR011527">
    <property type="entry name" value="ABC1_TM_dom"/>
</dbReference>
<dbReference type="GO" id="GO:0140359">
    <property type="term" value="F:ABC-type transporter activity"/>
    <property type="evidence" value="ECO:0007669"/>
    <property type="project" value="InterPro"/>
</dbReference>
<feature type="domain" description="ABC transporter" evidence="11">
    <location>
        <begin position="1140"/>
        <end position="1369"/>
    </location>
</feature>
<dbReference type="InterPro" id="IPR027417">
    <property type="entry name" value="P-loop_NTPase"/>
</dbReference>
<feature type="compositionally biased region" description="Low complexity" evidence="9">
    <location>
        <begin position="1398"/>
        <end position="1411"/>
    </location>
</feature>
<feature type="domain" description="ABC transporter" evidence="11">
    <location>
        <begin position="466"/>
        <end position="710"/>
    </location>
</feature>
<feature type="region of interest" description="Disordered" evidence="9">
    <location>
        <begin position="1398"/>
        <end position="1418"/>
    </location>
</feature>
<dbReference type="CDD" id="cd18579">
    <property type="entry name" value="ABC_6TM_ABCC_D1"/>
    <property type="match status" value="1"/>
</dbReference>
<dbReference type="GO" id="GO:0016887">
    <property type="term" value="F:ATP hydrolysis activity"/>
    <property type="evidence" value="ECO:0007669"/>
    <property type="project" value="InterPro"/>
</dbReference>
<feature type="domain" description="ABC transmembrane type-1" evidence="12">
    <location>
        <begin position="107"/>
        <end position="378"/>
    </location>
</feature>
<dbReference type="CDD" id="cd03244">
    <property type="entry name" value="ABCC_MRP_domain2"/>
    <property type="match status" value="1"/>
</dbReference>
<feature type="transmembrane region" description="Helical" evidence="10">
    <location>
        <begin position="105"/>
        <end position="129"/>
    </location>
</feature>
<feature type="transmembrane region" description="Helical" evidence="10">
    <location>
        <begin position="1073"/>
        <end position="1092"/>
    </location>
</feature>
<keyword evidence="14" id="KW-1185">Reference proteome</keyword>
<feature type="coiled-coil region" evidence="8">
    <location>
        <begin position="61"/>
        <end position="88"/>
    </location>
</feature>
<accession>A0AAW0ZI72</accession>
<feature type="transmembrane region" description="Helical" evidence="10">
    <location>
        <begin position="1040"/>
        <end position="1067"/>
    </location>
</feature>
<evidence type="ECO:0000259" key="12">
    <source>
        <dbReference type="PROSITE" id="PS50929"/>
    </source>
</evidence>
<keyword evidence="6 10" id="KW-1133">Transmembrane helix</keyword>
<dbReference type="PANTHER" id="PTHR24223:SF415">
    <property type="entry name" value="FI20190P1"/>
    <property type="match status" value="1"/>
</dbReference>
<dbReference type="PROSITE" id="PS00211">
    <property type="entry name" value="ABC_TRANSPORTER_1"/>
    <property type="match status" value="1"/>
</dbReference>
<sequence length="1418" mass="160322">MEVKFAYTKQNPKETANPISRLFFGWMKDIYVNGTKRVLTLSDLYHPLKSHSSKIVTDLLQESWNQELQKWEQKKKETQHENQSKENDDSPRLDRALIRVFWKEYLFAGILLAVEYAGLLVFSALILSWIVSYFKIDDEAAGTTTKNDVLSYVCYLVLCLIFSVFFMHHSDLWSQEIGMRIRVACCSLIYRKILRLDKGALTQMSAGQVVNLLSNDVSRFDELCCYLNFLWITPVQVVIVAMIMWYKLGTASSVGIAILLLITVPSSTMFLTMIRKFRETIASWTDKRMQLMNELIGGIQVIKMYAWEKPLRKIVTSIRAVESKAISSSSYVRASHLSLSAFVNRAIVFVTLITYIALGNEMEAELTFMMFTYFNIIQITTTLMFPHALLLSGETFVSIKRLQKFLLLEEHTNGERTLNRAYQNGALKFKRKNMEKGSVESIKMRTTNANQNWNSNNVDEQVAVSIELERVSANWIPKQLPPTLCNLSVKIKGGDLCVLVGPVGSGKSSILHLLLKELRLGAGKIKLYCESLGNDLVHDRQGYASNIPHLKISYASQDAWLFSGSVRDNILFGQPYDKERYMAVTRACALIKDFQQLPYGDMSNVGEGGSSLSGGQKARVNLARAVYRKADVYLFDDPLSAVDSRVAKHLFYRCIKNYLRGTTRILVTHQLQFIKQTDTVAVLDRGSISMYGTYEELSKSNENFTKIMSRIETSMEAKKQNEASENLERRPSRTGVRRLSSVISANSVVSYDYEECASVPDNNEAVATGRFSNKIYKKYFQNGGSICALIALLVMFILSQVTMTGNDYWVTYWTNIEVIRRSLNRNNSFKPQYSFYVLNDTVLSHVFNLDKHGLIGTVDAIYVYTFCIVFCVVITFVKNMYFMKVCTNASKNLHDAMFSNILQATMTFFHDNVSGRILNRFSKDMGSVDEVMPKVMLETIQMALLIIGIICMIVAVNYWMLIPLMAFFVLFLFGRKSFLKTTQSIRRLEGIAKSPVFSHVNATLSGLTTIRSSGSNIVELLQKQFDDLQDVHTGAWHMSIVVPVIFGLYMDFVVTLFIACICFSFAVMNTDSILGGNVGLAISQSLGIIGSLQHVVKRSGEMISHVTSVERILEYTNLPKEPSWTSDDPPPADWPKHGQVTLNNVSMKYDKEEPPVLKNLNLTIEAGWKVGVVGRTGAGKSSLISALFRLFVKGLEGEIRIDGKDTRTLGLHELRSRISIIPQQPFLFSESLRYNLDPFRSYDDALLWDSLHQVELNDTMLDQMVMSGGSNLSIGQRQLICLARAILKNNRILVLDEATANIDTHTDDLIQKTIRTRFADCTVITIAHRLQTIIDSDRVIVMDFGNIAEFGRPYELLRDKPQGMFSQMVNNTGVLMAQFLRDQAQLAYAKDTKEISVDTSRTPSTRSDSTDIVMQSSL</sequence>
<dbReference type="Pfam" id="PF00664">
    <property type="entry name" value="ABC_membrane"/>
    <property type="match status" value="2"/>
</dbReference>
<dbReference type="Gene3D" id="3.40.50.300">
    <property type="entry name" value="P-loop containing nucleotide triphosphate hydrolases"/>
    <property type="match status" value="2"/>
</dbReference>
<keyword evidence="7 10" id="KW-0472">Membrane</keyword>
<evidence type="ECO:0000256" key="5">
    <source>
        <dbReference type="ARBA" id="ARBA00022840"/>
    </source>
</evidence>
<evidence type="ECO:0000313" key="13">
    <source>
        <dbReference type="EMBL" id="KAK9297339.1"/>
    </source>
</evidence>
<feature type="transmembrane region" description="Helical" evidence="10">
    <location>
        <begin position="861"/>
        <end position="881"/>
    </location>
</feature>
<keyword evidence="5" id="KW-0067">ATP-binding</keyword>
<keyword evidence="3 10" id="KW-0812">Transmembrane</keyword>
<comment type="subcellular location">
    <subcellularLocation>
        <location evidence="1">Membrane</location>
        <topology evidence="1">Multi-pass membrane protein</topology>
    </subcellularLocation>
</comment>
<reference evidence="13 14" key="1">
    <citation type="submission" date="2024-05" db="EMBL/GenBank/DDBJ databases">
        <title>The nuclear and mitochondrial genome assemblies of Tetragonisca angustula (Apidae: Meliponini), a tiny yet remarkable pollinator in the Neotropics.</title>
        <authorList>
            <person name="Ferrari R."/>
            <person name="Ricardo P.C."/>
            <person name="Dias F.C."/>
            <person name="Araujo N.S."/>
            <person name="Soares D.O."/>
            <person name="Zhou Q.-S."/>
            <person name="Zhu C.-D."/>
            <person name="Coutinho L."/>
            <person name="Airas M.C."/>
            <person name="Batista T.M."/>
        </authorList>
    </citation>
    <scope>NUCLEOTIDE SEQUENCE [LARGE SCALE GENOMIC DNA]</scope>
    <source>
        <strain evidence="13">ASF017062</strain>
        <tissue evidence="13">Abdomen</tissue>
    </source>
</reference>
<feature type="transmembrane region" description="Helical" evidence="10">
    <location>
        <begin position="779"/>
        <end position="798"/>
    </location>
</feature>
<keyword evidence="2" id="KW-0813">Transport</keyword>
<feature type="transmembrane region" description="Helical" evidence="10">
    <location>
        <begin position="149"/>
        <end position="167"/>
    </location>
</feature>
<evidence type="ECO:0000256" key="1">
    <source>
        <dbReference type="ARBA" id="ARBA00004141"/>
    </source>
</evidence>
<organism evidence="13 14">
    <name type="scientific">Tetragonisca angustula</name>
    <dbReference type="NCBI Taxonomy" id="166442"/>
    <lineage>
        <taxon>Eukaryota</taxon>
        <taxon>Metazoa</taxon>
        <taxon>Ecdysozoa</taxon>
        <taxon>Arthropoda</taxon>
        <taxon>Hexapoda</taxon>
        <taxon>Insecta</taxon>
        <taxon>Pterygota</taxon>
        <taxon>Neoptera</taxon>
        <taxon>Endopterygota</taxon>
        <taxon>Hymenoptera</taxon>
        <taxon>Apocrita</taxon>
        <taxon>Aculeata</taxon>
        <taxon>Apoidea</taxon>
        <taxon>Anthophila</taxon>
        <taxon>Apidae</taxon>
        <taxon>Tetragonisca</taxon>
    </lineage>
</organism>
<dbReference type="CDD" id="cd18580">
    <property type="entry name" value="ABC_6TM_ABCC_D2"/>
    <property type="match status" value="1"/>
</dbReference>
<comment type="caution">
    <text evidence="13">The sequence shown here is derived from an EMBL/GenBank/DDBJ whole genome shotgun (WGS) entry which is preliminary data.</text>
</comment>
<dbReference type="SUPFAM" id="SSF52540">
    <property type="entry name" value="P-loop containing nucleoside triphosphate hydrolases"/>
    <property type="match status" value="2"/>
</dbReference>
<evidence type="ECO:0000256" key="2">
    <source>
        <dbReference type="ARBA" id="ARBA00022448"/>
    </source>
</evidence>
<evidence type="ECO:0000256" key="7">
    <source>
        <dbReference type="ARBA" id="ARBA00023136"/>
    </source>
</evidence>
<dbReference type="InterPro" id="IPR050173">
    <property type="entry name" value="ABC_transporter_C-like"/>
</dbReference>
<dbReference type="FunFam" id="1.20.1560.10:FF:000026">
    <property type="entry name" value="Multidrug resistance-associated protein lethal(2)03659"/>
    <property type="match status" value="1"/>
</dbReference>
<evidence type="ECO:0000259" key="11">
    <source>
        <dbReference type="PROSITE" id="PS50893"/>
    </source>
</evidence>
<dbReference type="Gene3D" id="1.20.1560.10">
    <property type="entry name" value="ABC transporter type 1, transmembrane domain"/>
    <property type="match status" value="2"/>
</dbReference>
<dbReference type="SMART" id="SM00382">
    <property type="entry name" value="AAA"/>
    <property type="match status" value="2"/>
</dbReference>
<dbReference type="GO" id="GO:0005524">
    <property type="term" value="F:ATP binding"/>
    <property type="evidence" value="ECO:0007669"/>
    <property type="project" value="UniProtKB-KW"/>
</dbReference>
<feature type="transmembrane region" description="Helical" evidence="10">
    <location>
        <begin position="370"/>
        <end position="391"/>
    </location>
</feature>
<dbReference type="GO" id="GO:0016020">
    <property type="term" value="C:membrane"/>
    <property type="evidence" value="ECO:0007669"/>
    <property type="project" value="UniProtKB-SubCell"/>
</dbReference>
<feature type="transmembrane region" description="Helical" evidence="10">
    <location>
        <begin position="337"/>
        <end position="358"/>
    </location>
</feature>
<dbReference type="PANTHER" id="PTHR24223">
    <property type="entry name" value="ATP-BINDING CASSETTE SUB-FAMILY C"/>
    <property type="match status" value="1"/>
</dbReference>
<feature type="transmembrane region" description="Helical" evidence="10">
    <location>
        <begin position="252"/>
        <end position="274"/>
    </location>
</feature>
<gene>
    <name evidence="13" type="ORF">QLX08_008912</name>
</gene>
<feature type="domain" description="ABC transmembrane type-1" evidence="12">
    <location>
        <begin position="790"/>
        <end position="1104"/>
    </location>
</feature>
<keyword evidence="8" id="KW-0175">Coiled coil</keyword>
<dbReference type="InterPro" id="IPR003439">
    <property type="entry name" value="ABC_transporter-like_ATP-bd"/>
</dbReference>
<dbReference type="InterPro" id="IPR044746">
    <property type="entry name" value="ABCC_6TM_D1"/>
</dbReference>
<evidence type="ECO:0000256" key="9">
    <source>
        <dbReference type="SAM" id="MobiDB-lite"/>
    </source>
</evidence>
<feature type="transmembrane region" description="Helical" evidence="10">
    <location>
        <begin position="935"/>
        <end position="955"/>
    </location>
</feature>
<evidence type="ECO:0000256" key="10">
    <source>
        <dbReference type="SAM" id="Phobius"/>
    </source>
</evidence>
<proteinExistence type="predicted"/>
<evidence type="ECO:0000313" key="14">
    <source>
        <dbReference type="Proteomes" id="UP001432146"/>
    </source>
</evidence>
<name>A0AAW0ZI72_9HYME</name>
<dbReference type="FunFam" id="3.40.50.300:FF:000163">
    <property type="entry name" value="Multidrug resistance-associated protein member 4"/>
    <property type="match status" value="1"/>
</dbReference>
<dbReference type="EMBL" id="JAWNGG020000192">
    <property type="protein sequence ID" value="KAK9297339.1"/>
    <property type="molecule type" value="Genomic_DNA"/>
</dbReference>
<dbReference type="SUPFAM" id="SSF90123">
    <property type="entry name" value="ABC transporter transmembrane region"/>
    <property type="match status" value="2"/>
</dbReference>
<dbReference type="Proteomes" id="UP001432146">
    <property type="component" value="Unassembled WGS sequence"/>
</dbReference>
<dbReference type="FunFam" id="3.40.50.300:FF:000997">
    <property type="entry name" value="Multidrug resistance-associated protein 1"/>
    <property type="match status" value="1"/>
</dbReference>
<dbReference type="PROSITE" id="PS50929">
    <property type="entry name" value="ABC_TM1F"/>
    <property type="match status" value="2"/>
</dbReference>
<dbReference type="InterPro" id="IPR017871">
    <property type="entry name" value="ABC_transporter-like_CS"/>
</dbReference>
<dbReference type="PROSITE" id="PS50893">
    <property type="entry name" value="ABC_TRANSPORTER_2"/>
    <property type="match status" value="2"/>
</dbReference>
<evidence type="ECO:0000256" key="6">
    <source>
        <dbReference type="ARBA" id="ARBA00022989"/>
    </source>
</evidence>
<dbReference type="Pfam" id="PF00005">
    <property type="entry name" value="ABC_tran"/>
    <property type="match status" value="2"/>
</dbReference>
<evidence type="ECO:0000256" key="8">
    <source>
        <dbReference type="SAM" id="Coils"/>
    </source>
</evidence>